<proteinExistence type="predicted"/>
<dbReference type="Pfam" id="PF00891">
    <property type="entry name" value="Methyltransf_2"/>
    <property type="match status" value="1"/>
</dbReference>
<dbReference type="InterPro" id="IPR036390">
    <property type="entry name" value="WH_DNA-bd_sf"/>
</dbReference>
<dbReference type="GO" id="GO:0008171">
    <property type="term" value="F:O-methyltransferase activity"/>
    <property type="evidence" value="ECO:0007669"/>
    <property type="project" value="InterPro"/>
</dbReference>
<dbReference type="Gene3D" id="3.40.50.150">
    <property type="entry name" value="Vaccinia Virus protein VP39"/>
    <property type="match status" value="1"/>
</dbReference>
<evidence type="ECO:0000259" key="4">
    <source>
        <dbReference type="Pfam" id="PF00891"/>
    </source>
</evidence>
<feature type="domain" description="O-methyltransferase dimerisation" evidence="5">
    <location>
        <begin position="15"/>
        <end position="89"/>
    </location>
</feature>
<dbReference type="SUPFAM" id="SSF53335">
    <property type="entry name" value="S-adenosyl-L-methionine-dependent methyltransferases"/>
    <property type="match status" value="1"/>
</dbReference>
<dbReference type="CDD" id="cd02440">
    <property type="entry name" value="AdoMet_MTases"/>
    <property type="match status" value="1"/>
</dbReference>
<dbReference type="PIRSF" id="PIRSF005739">
    <property type="entry name" value="O-mtase"/>
    <property type="match status" value="1"/>
</dbReference>
<name>A0A7K3R6I6_STRAQ</name>
<gene>
    <name evidence="6" type="ORF">G3I58_06265</name>
</gene>
<dbReference type="InterPro" id="IPR001077">
    <property type="entry name" value="COMT_C"/>
</dbReference>
<dbReference type="PROSITE" id="PS51683">
    <property type="entry name" value="SAM_OMT_II"/>
    <property type="match status" value="1"/>
</dbReference>
<evidence type="ECO:0000259" key="5">
    <source>
        <dbReference type="Pfam" id="PF08100"/>
    </source>
</evidence>
<dbReference type="Proteomes" id="UP000470951">
    <property type="component" value="Unassembled WGS sequence"/>
</dbReference>
<evidence type="ECO:0000313" key="6">
    <source>
        <dbReference type="EMBL" id="NEB97606.1"/>
    </source>
</evidence>
<keyword evidence="1" id="KW-0489">Methyltransferase</keyword>
<accession>A0A7K3R6I6</accession>
<sequence>MSTDIAPGAARATLDLVTAAWRTQSVYAAAKLGLPDLIAAGHTAAPDLARAAGADEDAVQRLLRLLVRLDVFTWDEDGGYGNTAVGNLLRDRPGSLRDVCLLYGEEFYQAWGHAIETARTGKPGFEVAYGQSLVSYLHDDADAANRFQRVMQAQANNFAFDAVPREIDFSADRHVVDIAGGSGQLLSTVLATAPGARGTLLDLEHTIPIARAHLERTVGGDRVGLVAGDMFTSPLPGEADTYLLSRVLGDWPDDDCVRLLGNVREVMAKHSRLVVIEMVVQDGHAGLLAPLWDLHLMVVNGGHQRSFGEYTELAARTGLAVERSVRLPMEATALVLTPAG</sequence>
<dbReference type="InterPro" id="IPR029063">
    <property type="entry name" value="SAM-dependent_MTases_sf"/>
</dbReference>
<dbReference type="GO" id="GO:0046983">
    <property type="term" value="F:protein dimerization activity"/>
    <property type="evidence" value="ECO:0007669"/>
    <property type="project" value="InterPro"/>
</dbReference>
<protein>
    <recommendedName>
        <fullName evidence="8">Methyltransferase</fullName>
    </recommendedName>
</protein>
<dbReference type="PANTHER" id="PTHR43712:SF2">
    <property type="entry name" value="O-METHYLTRANSFERASE CICE"/>
    <property type="match status" value="1"/>
</dbReference>
<dbReference type="Gene3D" id="1.10.10.10">
    <property type="entry name" value="Winged helix-like DNA-binding domain superfamily/Winged helix DNA-binding domain"/>
    <property type="match status" value="1"/>
</dbReference>
<dbReference type="InterPro" id="IPR016461">
    <property type="entry name" value="COMT-like"/>
</dbReference>
<keyword evidence="2" id="KW-0808">Transferase</keyword>
<dbReference type="Pfam" id="PF08100">
    <property type="entry name" value="Dimerisation"/>
    <property type="match status" value="1"/>
</dbReference>
<reference evidence="6 7" key="1">
    <citation type="submission" date="2020-01" db="EMBL/GenBank/DDBJ databases">
        <title>Insect and environment-associated Actinomycetes.</title>
        <authorList>
            <person name="Currrie C."/>
            <person name="Chevrette M."/>
            <person name="Carlson C."/>
            <person name="Stubbendieck R."/>
            <person name="Wendt-Pienkowski E."/>
        </authorList>
    </citation>
    <scope>NUCLEOTIDE SEQUENCE [LARGE SCALE GENOMIC DNA]</scope>
    <source>
        <strain evidence="6 7">SID7903</strain>
    </source>
</reference>
<dbReference type="InterPro" id="IPR036388">
    <property type="entry name" value="WH-like_DNA-bd_sf"/>
</dbReference>
<feature type="domain" description="O-methyltransferase C-terminal" evidence="4">
    <location>
        <begin position="111"/>
        <end position="318"/>
    </location>
</feature>
<dbReference type="GO" id="GO:0032259">
    <property type="term" value="P:methylation"/>
    <property type="evidence" value="ECO:0007669"/>
    <property type="project" value="UniProtKB-KW"/>
</dbReference>
<dbReference type="RefSeq" id="WP_164216875.1">
    <property type="nucleotide sequence ID" value="NZ_JAAGMS010000065.1"/>
</dbReference>
<comment type="caution">
    <text evidence="6">The sequence shown here is derived from an EMBL/GenBank/DDBJ whole genome shotgun (WGS) entry which is preliminary data.</text>
</comment>
<dbReference type="EMBL" id="JAAGMS010000065">
    <property type="protein sequence ID" value="NEB97606.1"/>
    <property type="molecule type" value="Genomic_DNA"/>
</dbReference>
<evidence type="ECO:0000256" key="3">
    <source>
        <dbReference type="ARBA" id="ARBA00022691"/>
    </source>
</evidence>
<evidence type="ECO:0000313" key="7">
    <source>
        <dbReference type="Proteomes" id="UP000470951"/>
    </source>
</evidence>
<dbReference type="InterPro" id="IPR012967">
    <property type="entry name" value="COMT_dimerisation"/>
</dbReference>
<dbReference type="SUPFAM" id="SSF46785">
    <property type="entry name" value="Winged helix' DNA-binding domain"/>
    <property type="match status" value="1"/>
</dbReference>
<evidence type="ECO:0000256" key="1">
    <source>
        <dbReference type="ARBA" id="ARBA00022603"/>
    </source>
</evidence>
<organism evidence="6 7">
    <name type="scientific">Streptomyces anulatus</name>
    <name type="common">Streptomyces chrysomallus</name>
    <dbReference type="NCBI Taxonomy" id="1892"/>
    <lineage>
        <taxon>Bacteria</taxon>
        <taxon>Bacillati</taxon>
        <taxon>Actinomycetota</taxon>
        <taxon>Actinomycetes</taxon>
        <taxon>Kitasatosporales</taxon>
        <taxon>Streptomycetaceae</taxon>
        <taxon>Streptomyces</taxon>
    </lineage>
</organism>
<evidence type="ECO:0008006" key="8">
    <source>
        <dbReference type="Google" id="ProtNLM"/>
    </source>
</evidence>
<keyword evidence="3" id="KW-0949">S-adenosyl-L-methionine</keyword>
<evidence type="ECO:0000256" key="2">
    <source>
        <dbReference type="ARBA" id="ARBA00022679"/>
    </source>
</evidence>
<dbReference type="PANTHER" id="PTHR43712">
    <property type="entry name" value="PUTATIVE (AFU_ORTHOLOGUE AFUA_4G14580)-RELATED"/>
    <property type="match status" value="1"/>
</dbReference>
<dbReference type="AlphaFoldDB" id="A0A7K3R6I6"/>